<feature type="transmembrane region" description="Helical" evidence="7">
    <location>
        <begin position="306"/>
        <end position="326"/>
    </location>
</feature>
<evidence type="ECO:0000256" key="1">
    <source>
        <dbReference type="ARBA" id="ARBA00004651"/>
    </source>
</evidence>
<proteinExistence type="predicted"/>
<evidence type="ECO:0000256" key="7">
    <source>
        <dbReference type="SAM" id="Phobius"/>
    </source>
</evidence>
<keyword evidence="8" id="KW-0813">Transport</keyword>
<dbReference type="RefSeq" id="WP_309797140.1">
    <property type="nucleotide sequence ID" value="NZ_BAAAHY010000001.1"/>
</dbReference>
<feature type="transmembrane region" description="Helical" evidence="7">
    <location>
        <begin position="92"/>
        <end position="116"/>
    </location>
</feature>
<evidence type="ECO:0000256" key="4">
    <source>
        <dbReference type="ARBA" id="ARBA00022989"/>
    </source>
</evidence>
<dbReference type="Proteomes" id="UP001185069">
    <property type="component" value="Unassembled WGS sequence"/>
</dbReference>
<feature type="compositionally biased region" description="Polar residues" evidence="6">
    <location>
        <begin position="392"/>
        <end position="408"/>
    </location>
</feature>
<feature type="transmembrane region" description="Helical" evidence="7">
    <location>
        <begin position="281"/>
        <end position="300"/>
    </location>
</feature>
<comment type="caution">
    <text evidence="8">The sequence shown here is derived from an EMBL/GenBank/DDBJ whole genome shotgun (WGS) entry which is preliminary data.</text>
</comment>
<keyword evidence="2" id="KW-1003">Cell membrane</keyword>
<feature type="transmembrane region" description="Helical" evidence="7">
    <location>
        <begin position="333"/>
        <end position="354"/>
    </location>
</feature>
<evidence type="ECO:0000256" key="2">
    <source>
        <dbReference type="ARBA" id="ARBA00022475"/>
    </source>
</evidence>
<reference evidence="8 9" key="1">
    <citation type="submission" date="2023-07" db="EMBL/GenBank/DDBJ databases">
        <title>Sequencing the genomes of 1000 actinobacteria strains.</title>
        <authorList>
            <person name="Klenk H.-P."/>
        </authorList>
    </citation>
    <scope>NUCLEOTIDE SEQUENCE [LARGE SCALE GENOMIC DNA]</scope>
    <source>
        <strain evidence="8 9">DSM 14555</strain>
    </source>
</reference>
<dbReference type="InterPro" id="IPR001851">
    <property type="entry name" value="ABC_transp_permease"/>
</dbReference>
<dbReference type="PANTHER" id="PTHR47089:SF1">
    <property type="entry name" value="GUANOSINE ABC TRANSPORTER PERMEASE PROTEIN NUPP"/>
    <property type="match status" value="1"/>
</dbReference>
<feature type="transmembrane region" description="Helical" evidence="7">
    <location>
        <begin position="21"/>
        <end position="45"/>
    </location>
</feature>
<feature type="transmembrane region" description="Helical" evidence="7">
    <location>
        <begin position="147"/>
        <end position="169"/>
    </location>
</feature>
<organism evidence="8 9">
    <name type="scientific">Arthrobacter russicus</name>
    <dbReference type="NCBI Taxonomy" id="172040"/>
    <lineage>
        <taxon>Bacteria</taxon>
        <taxon>Bacillati</taxon>
        <taxon>Actinomycetota</taxon>
        <taxon>Actinomycetes</taxon>
        <taxon>Micrococcales</taxon>
        <taxon>Micrococcaceae</taxon>
        <taxon>Arthrobacter</taxon>
    </lineage>
</organism>
<evidence type="ECO:0000256" key="6">
    <source>
        <dbReference type="SAM" id="MobiDB-lite"/>
    </source>
</evidence>
<dbReference type="Pfam" id="PF02653">
    <property type="entry name" value="BPD_transp_2"/>
    <property type="match status" value="1"/>
</dbReference>
<feature type="transmembrane region" description="Helical" evidence="7">
    <location>
        <begin position="231"/>
        <end position="251"/>
    </location>
</feature>
<sequence>MSEPKPEPKPEPKDSVLKQIFSGNALVSVLAIVLAVVIGGILMAVTNPKVGVAAGYFFSRPSDLISEVLKPYTALVQGSIFNWAGADFAAKIYPITETLTVATPLICAGLGVALAFRAGLFNIGAQGQIILGALFGAYVGFTWHLPWGLHLLLVIVAGLVGGAVWGGVVGLLKARTGAHEVIVTIMLNYVANFLLMYLLTLPAFQRPGSTNPISPFLDETALFPLLLGPQFRLHAGFLLAIVATVFVWWLLNRSTVGFEFRAVGANPKAARTAGISVSRSVILVMAIAGALAGLAGVAQVSGTEKYISGGVAASIGFDAITVALLGRSTPWGTFFAGLLFGAFRAGGVVMQAQTGTPIDIVLVIQSLIVLFIAAPPLVRAVFGMNRKKNRNKAGSNPAETSLTSGASV</sequence>
<keyword evidence="4 7" id="KW-1133">Transmembrane helix</keyword>
<feature type="region of interest" description="Disordered" evidence="6">
    <location>
        <begin position="389"/>
        <end position="408"/>
    </location>
</feature>
<gene>
    <name evidence="8" type="ORF">JOE69_001334</name>
</gene>
<evidence type="ECO:0000256" key="3">
    <source>
        <dbReference type="ARBA" id="ARBA00022692"/>
    </source>
</evidence>
<feature type="transmembrane region" description="Helical" evidence="7">
    <location>
        <begin position="360"/>
        <end position="382"/>
    </location>
</feature>
<keyword evidence="8" id="KW-0762">Sugar transport</keyword>
<dbReference type="EMBL" id="JAVDQF010000001">
    <property type="protein sequence ID" value="MDR6269096.1"/>
    <property type="molecule type" value="Genomic_DNA"/>
</dbReference>
<evidence type="ECO:0000313" key="8">
    <source>
        <dbReference type="EMBL" id="MDR6269096.1"/>
    </source>
</evidence>
<comment type="subcellular location">
    <subcellularLocation>
        <location evidence="1">Cell membrane</location>
        <topology evidence="1">Multi-pass membrane protein</topology>
    </subcellularLocation>
</comment>
<accession>A0ABU1J9K5</accession>
<keyword evidence="9" id="KW-1185">Reference proteome</keyword>
<keyword evidence="5 7" id="KW-0472">Membrane</keyword>
<feature type="transmembrane region" description="Helical" evidence="7">
    <location>
        <begin position="123"/>
        <end position="141"/>
    </location>
</feature>
<feature type="transmembrane region" description="Helical" evidence="7">
    <location>
        <begin position="181"/>
        <end position="199"/>
    </location>
</feature>
<dbReference type="PANTHER" id="PTHR47089">
    <property type="entry name" value="ABC TRANSPORTER, PERMEASE PROTEIN"/>
    <property type="match status" value="1"/>
</dbReference>
<name>A0ABU1J9K5_9MICC</name>
<protein>
    <submittedName>
        <fullName evidence="8">Simple sugar transport system permease protein</fullName>
    </submittedName>
</protein>
<dbReference type="CDD" id="cd06580">
    <property type="entry name" value="TM_PBP1_transp_TpRbsC_like"/>
    <property type="match status" value="1"/>
</dbReference>
<evidence type="ECO:0000256" key="5">
    <source>
        <dbReference type="ARBA" id="ARBA00023136"/>
    </source>
</evidence>
<evidence type="ECO:0000313" key="9">
    <source>
        <dbReference type="Proteomes" id="UP001185069"/>
    </source>
</evidence>
<keyword evidence="3 7" id="KW-0812">Transmembrane</keyword>